<comment type="caution">
    <text evidence="1">The sequence shown here is derived from an EMBL/GenBank/DDBJ whole genome shotgun (WGS) entry which is preliminary data.</text>
</comment>
<reference evidence="1 2" key="1">
    <citation type="submission" date="2016-09" db="EMBL/GenBank/DDBJ databases">
        <title>Couchioplanes caeruleus draft genome sequence.</title>
        <authorList>
            <person name="Sheehan J."/>
            <person name="Caffrey P."/>
        </authorList>
    </citation>
    <scope>NUCLEOTIDE SEQUENCE [LARGE SCALE GENOMIC DNA]</scope>
    <source>
        <strain evidence="1 2">DSM 43634</strain>
    </source>
</reference>
<organism evidence="1 2">
    <name type="scientific">Couchioplanes caeruleus subsp. caeruleus</name>
    <dbReference type="NCBI Taxonomy" id="56427"/>
    <lineage>
        <taxon>Bacteria</taxon>
        <taxon>Bacillati</taxon>
        <taxon>Actinomycetota</taxon>
        <taxon>Actinomycetes</taxon>
        <taxon>Micromonosporales</taxon>
        <taxon>Micromonosporaceae</taxon>
        <taxon>Couchioplanes</taxon>
    </lineage>
</organism>
<protein>
    <submittedName>
        <fullName evidence="1">Uncharacterized protein</fullName>
    </submittedName>
</protein>
<name>A0A1K0GVW2_9ACTN</name>
<keyword evidence="2" id="KW-1185">Reference proteome</keyword>
<proteinExistence type="predicted"/>
<sequence>MDAEPPQDYVTFVAARLGPLRREASRRCGDDGSTTATAVLTDLAGHWRRLEFQSRLHHRDLRGDYLERRLARRTAEWCEDGIQPVEVTVHARALPSATRGRPAAVSVAQRLTPLLPTTVRENTGVVAEAEIAWVHAYRRHLWHHYARVCAGGILLVGGLVHVMSQASGAG</sequence>
<dbReference type="RefSeq" id="WP_071805885.1">
    <property type="nucleotide sequence ID" value="NZ_MEIA01000147.1"/>
</dbReference>
<dbReference type="EMBL" id="MEIA01000147">
    <property type="protein sequence ID" value="OJF13531.1"/>
    <property type="molecule type" value="Genomic_DNA"/>
</dbReference>
<dbReference type="AlphaFoldDB" id="A0A1K0GVW2"/>
<dbReference type="Proteomes" id="UP000182486">
    <property type="component" value="Unassembled WGS sequence"/>
</dbReference>
<gene>
    <name evidence="1" type="ORF">BG844_14655</name>
</gene>
<accession>A0A1K0GVW2</accession>
<evidence type="ECO:0000313" key="2">
    <source>
        <dbReference type="Proteomes" id="UP000182486"/>
    </source>
</evidence>
<evidence type="ECO:0000313" key="1">
    <source>
        <dbReference type="EMBL" id="OJF13531.1"/>
    </source>
</evidence>